<dbReference type="AlphaFoldDB" id="A0A921IW00"/>
<reference evidence="2" key="1">
    <citation type="journal article" date="2021" name="PeerJ">
        <title>Extensive microbial diversity within the chicken gut microbiome revealed by metagenomics and culture.</title>
        <authorList>
            <person name="Gilroy R."/>
            <person name="Ravi A."/>
            <person name="Getino M."/>
            <person name="Pursley I."/>
            <person name="Horton D.L."/>
            <person name="Alikhan N.F."/>
            <person name="Baker D."/>
            <person name="Gharbi K."/>
            <person name="Hall N."/>
            <person name="Watson M."/>
            <person name="Adriaenssens E.M."/>
            <person name="Foster-Nyarko E."/>
            <person name="Jarju S."/>
            <person name="Secka A."/>
            <person name="Antonio M."/>
            <person name="Oren A."/>
            <person name="Chaudhuri R.R."/>
            <person name="La Ragione R."/>
            <person name="Hildebrand F."/>
            <person name="Pallen M.J."/>
        </authorList>
    </citation>
    <scope>NUCLEOTIDE SEQUENCE</scope>
    <source>
        <strain evidence="2">ChiHjej13B12-9602</strain>
    </source>
</reference>
<reference evidence="2" key="2">
    <citation type="submission" date="2021-09" db="EMBL/GenBank/DDBJ databases">
        <authorList>
            <person name="Gilroy R."/>
        </authorList>
    </citation>
    <scope>NUCLEOTIDE SEQUENCE</scope>
    <source>
        <strain evidence="2">ChiHjej13B12-9602</strain>
    </source>
</reference>
<sequence>MGVYDEDAVTRELRTERVALRPWCACDAAALYELASDSRIGPRAGWPCHESVEMSARIIHDVLAVPDSFAMVSRKTGELMGAIGLTHAEYSDVAQDGEMELGYWIGVPCQGKGLTTEAAREVLRYGFENLGLSAIWACYYDGNEPSRRVQEKCGFVYHHSYESDVPLLGELRLTHCLRLTREDWLAGAGA</sequence>
<dbReference type="GO" id="GO:0016747">
    <property type="term" value="F:acyltransferase activity, transferring groups other than amino-acyl groups"/>
    <property type="evidence" value="ECO:0007669"/>
    <property type="project" value="InterPro"/>
</dbReference>
<dbReference type="InterPro" id="IPR016181">
    <property type="entry name" value="Acyl_CoA_acyltransferase"/>
</dbReference>
<dbReference type="InterPro" id="IPR000182">
    <property type="entry name" value="GNAT_dom"/>
</dbReference>
<dbReference type="PROSITE" id="PS51186">
    <property type="entry name" value="GNAT"/>
    <property type="match status" value="1"/>
</dbReference>
<dbReference type="EMBL" id="DYUZ01000029">
    <property type="protein sequence ID" value="HJG37840.1"/>
    <property type="molecule type" value="Genomic_DNA"/>
</dbReference>
<dbReference type="SUPFAM" id="SSF55729">
    <property type="entry name" value="Acyl-CoA N-acyltransferases (Nat)"/>
    <property type="match status" value="1"/>
</dbReference>
<gene>
    <name evidence="2" type="ORF">K8V70_08290</name>
</gene>
<dbReference type="Gene3D" id="3.40.630.30">
    <property type="match status" value="1"/>
</dbReference>
<evidence type="ECO:0000313" key="2">
    <source>
        <dbReference type="EMBL" id="HJG37840.1"/>
    </source>
</evidence>
<dbReference type="Pfam" id="PF13302">
    <property type="entry name" value="Acetyltransf_3"/>
    <property type="match status" value="1"/>
</dbReference>
<proteinExistence type="predicted"/>
<feature type="domain" description="N-acetyltransferase" evidence="1">
    <location>
        <begin position="18"/>
        <end position="174"/>
    </location>
</feature>
<dbReference type="InterPro" id="IPR051531">
    <property type="entry name" value="N-acetyltransferase"/>
</dbReference>
<evidence type="ECO:0000313" key="3">
    <source>
        <dbReference type="Proteomes" id="UP000753256"/>
    </source>
</evidence>
<dbReference type="Proteomes" id="UP000753256">
    <property type="component" value="Unassembled WGS sequence"/>
</dbReference>
<dbReference type="PANTHER" id="PTHR43792">
    <property type="entry name" value="GNAT FAMILY, PUTATIVE (AFU_ORTHOLOGUE AFUA_3G00765)-RELATED-RELATED"/>
    <property type="match status" value="1"/>
</dbReference>
<protein>
    <submittedName>
        <fullName evidence="2">GNAT family N-acetyltransferase</fullName>
    </submittedName>
</protein>
<comment type="caution">
    <text evidence="2">The sequence shown here is derived from an EMBL/GenBank/DDBJ whole genome shotgun (WGS) entry which is preliminary data.</text>
</comment>
<evidence type="ECO:0000259" key="1">
    <source>
        <dbReference type="PROSITE" id="PS51186"/>
    </source>
</evidence>
<organism evidence="2 3">
    <name type="scientific">Enorma phocaeensis</name>
    <dbReference type="NCBI Taxonomy" id="1871019"/>
    <lineage>
        <taxon>Bacteria</taxon>
        <taxon>Bacillati</taxon>
        <taxon>Actinomycetota</taxon>
        <taxon>Coriobacteriia</taxon>
        <taxon>Coriobacteriales</taxon>
        <taxon>Coriobacteriaceae</taxon>
        <taxon>Enorma</taxon>
    </lineage>
</organism>
<dbReference type="PANTHER" id="PTHR43792:SF1">
    <property type="entry name" value="N-ACETYLTRANSFERASE DOMAIN-CONTAINING PROTEIN"/>
    <property type="match status" value="1"/>
</dbReference>
<dbReference type="RefSeq" id="WP_273190872.1">
    <property type="nucleotide sequence ID" value="NZ_DYUZ01000029.1"/>
</dbReference>
<accession>A0A921IW00</accession>
<name>A0A921IW00_9ACTN</name>